<organism evidence="1 2">
    <name type="scientific">Caerostris extrusa</name>
    <name type="common">Bark spider</name>
    <name type="synonym">Caerostris bankana</name>
    <dbReference type="NCBI Taxonomy" id="172846"/>
    <lineage>
        <taxon>Eukaryota</taxon>
        <taxon>Metazoa</taxon>
        <taxon>Ecdysozoa</taxon>
        <taxon>Arthropoda</taxon>
        <taxon>Chelicerata</taxon>
        <taxon>Arachnida</taxon>
        <taxon>Araneae</taxon>
        <taxon>Araneomorphae</taxon>
        <taxon>Entelegynae</taxon>
        <taxon>Araneoidea</taxon>
        <taxon>Araneidae</taxon>
        <taxon>Caerostris</taxon>
    </lineage>
</organism>
<comment type="caution">
    <text evidence="1">The sequence shown here is derived from an EMBL/GenBank/DDBJ whole genome shotgun (WGS) entry which is preliminary data.</text>
</comment>
<evidence type="ECO:0000313" key="1">
    <source>
        <dbReference type="EMBL" id="GIY13565.1"/>
    </source>
</evidence>
<keyword evidence="2" id="KW-1185">Reference proteome</keyword>
<name>A0AAV4QZN7_CAEEX</name>
<accession>A0AAV4QZN7</accession>
<dbReference type="EMBL" id="BPLR01006960">
    <property type="protein sequence ID" value="GIY13565.1"/>
    <property type="molecule type" value="Genomic_DNA"/>
</dbReference>
<dbReference type="AlphaFoldDB" id="A0AAV4QZN7"/>
<sequence length="69" mass="7418">MGPKFVSQSIKKLKSSLTKRASKIGQIVESKAGVQPIVDIETKNIPFDGSVDGCVEVPDRSFSPKGLKD</sequence>
<protein>
    <submittedName>
        <fullName evidence="1">Uncharacterized protein</fullName>
    </submittedName>
</protein>
<gene>
    <name evidence="1" type="ORF">CEXT_646711</name>
</gene>
<evidence type="ECO:0000313" key="2">
    <source>
        <dbReference type="Proteomes" id="UP001054945"/>
    </source>
</evidence>
<reference evidence="1 2" key="1">
    <citation type="submission" date="2021-06" db="EMBL/GenBank/DDBJ databases">
        <title>Caerostris extrusa draft genome.</title>
        <authorList>
            <person name="Kono N."/>
            <person name="Arakawa K."/>
        </authorList>
    </citation>
    <scope>NUCLEOTIDE SEQUENCE [LARGE SCALE GENOMIC DNA]</scope>
</reference>
<dbReference type="Proteomes" id="UP001054945">
    <property type="component" value="Unassembled WGS sequence"/>
</dbReference>
<proteinExistence type="predicted"/>